<dbReference type="RefSeq" id="WP_144303790.1">
    <property type="nucleotide sequence ID" value="NZ_QMIE01000013.1"/>
</dbReference>
<dbReference type="OrthoDB" id="12706at2"/>
<feature type="signal peptide" evidence="2">
    <location>
        <begin position="1"/>
        <end position="22"/>
    </location>
</feature>
<evidence type="ECO:0008006" key="5">
    <source>
        <dbReference type="Google" id="ProtNLM"/>
    </source>
</evidence>
<evidence type="ECO:0000256" key="2">
    <source>
        <dbReference type="SAM" id="SignalP"/>
    </source>
</evidence>
<accession>A0A7M3MCE4</accession>
<gene>
    <name evidence="3" type="ORF">DPQ33_13690</name>
</gene>
<proteinExistence type="predicted"/>
<evidence type="ECO:0000313" key="3">
    <source>
        <dbReference type="EMBL" id="TVM16010.1"/>
    </source>
</evidence>
<sequence length="296" mass="31991">MRTKLNLVMLALLFAVSGCSFAGNSEAVSLENIEPGVQKVTPLVDRNTFLPQNEALKPWYRMYDDQTGQWYPARQNAAGEWELTKKGADMRKDDLESLANPDEDKITQWRNDTTGFTYSPQLMDTNAEGQGIPARPAPQLDLERKRAADTDTIVEEPATEPANEAPAIPASDESTPENAVERSSMDNASPADPASMDQSDTVTYGLAGNSAASDREVAVSADASTLTLEGINPTWVSALIDGGGKRDYFIRSGQTIDLFFGSSLSLEVGESSSVAVYLDGEPYELSPEGTATIRKP</sequence>
<keyword evidence="2" id="KW-0732">Signal</keyword>
<feature type="compositionally biased region" description="Polar residues" evidence="1">
    <location>
        <begin position="108"/>
        <end position="128"/>
    </location>
</feature>
<evidence type="ECO:0000313" key="4">
    <source>
        <dbReference type="Proteomes" id="UP000448292"/>
    </source>
</evidence>
<feature type="region of interest" description="Disordered" evidence="1">
    <location>
        <begin position="97"/>
        <end position="202"/>
    </location>
</feature>
<dbReference type="PROSITE" id="PS51257">
    <property type="entry name" value="PROKAR_LIPOPROTEIN"/>
    <property type="match status" value="1"/>
</dbReference>
<dbReference type="Proteomes" id="UP000448292">
    <property type="component" value="Unassembled WGS sequence"/>
</dbReference>
<keyword evidence="4" id="KW-1185">Reference proteome</keyword>
<feature type="chain" id="PRO_5029453073" description="DUF4115 domain-containing protein" evidence="2">
    <location>
        <begin position="23"/>
        <end position="296"/>
    </location>
</feature>
<feature type="compositionally biased region" description="Low complexity" evidence="1">
    <location>
        <begin position="159"/>
        <end position="170"/>
    </location>
</feature>
<comment type="caution">
    <text evidence="3">The sequence shown here is derived from an EMBL/GenBank/DDBJ whole genome shotgun (WGS) entry which is preliminary data.</text>
</comment>
<dbReference type="AlphaFoldDB" id="A0A7M3MCE4"/>
<organism evidence="3 4">
    <name type="scientific">Oceanidesulfovibrio indonesiensis</name>
    <dbReference type="NCBI Taxonomy" id="54767"/>
    <lineage>
        <taxon>Bacteria</taxon>
        <taxon>Pseudomonadati</taxon>
        <taxon>Thermodesulfobacteriota</taxon>
        <taxon>Desulfovibrionia</taxon>
        <taxon>Desulfovibrionales</taxon>
        <taxon>Desulfovibrionaceae</taxon>
        <taxon>Oceanidesulfovibrio</taxon>
    </lineage>
</organism>
<evidence type="ECO:0000256" key="1">
    <source>
        <dbReference type="SAM" id="MobiDB-lite"/>
    </source>
</evidence>
<reference evidence="3 4" key="1">
    <citation type="submission" date="2018-06" db="EMBL/GenBank/DDBJ databases">
        <title>Complete genome of Desulfovibrio indonesiensis P37SLT.</title>
        <authorList>
            <person name="Crispim J.S."/>
            <person name="Vidigal P.M.P."/>
            <person name="Silva L.C.F."/>
            <person name="Laguardia C.N."/>
            <person name="Araujo L.C."/>
            <person name="Dias R.S."/>
            <person name="Sousa M.P."/>
            <person name="Paula S.O."/>
            <person name="Silva C."/>
        </authorList>
    </citation>
    <scope>NUCLEOTIDE SEQUENCE [LARGE SCALE GENOMIC DNA]</scope>
    <source>
        <strain evidence="3 4">P37SLT</strain>
    </source>
</reference>
<dbReference type="EMBL" id="QMIE01000013">
    <property type="protein sequence ID" value="TVM16010.1"/>
    <property type="molecule type" value="Genomic_DNA"/>
</dbReference>
<protein>
    <recommendedName>
        <fullName evidence="5">DUF4115 domain-containing protein</fullName>
    </recommendedName>
</protein>
<name>A0A7M3MCE4_9BACT</name>